<protein>
    <recommendedName>
        <fullName evidence="4">YokE-like PH domain-containing protein</fullName>
    </recommendedName>
</protein>
<evidence type="ECO:0000256" key="1">
    <source>
        <dbReference type="SAM" id="Phobius"/>
    </source>
</evidence>
<proteinExistence type="predicted"/>
<keyword evidence="1" id="KW-0812">Transmembrane</keyword>
<evidence type="ECO:0000313" key="3">
    <source>
        <dbReference type="Proteomes" id="UP001157138"/>
    </source>
</evidence>
<feature type="transmembrane region" description="Helical" evidence="1">
    <location>
        <begin position="32"/>
        <end position="52"/>
    </location>
</feature>
<sequence length="133" mass="15451">MKIEQVQAHIEEHINDGDSLVGFFQAMSMPSYWLILLFGPLIFCGLKVYFLAITEKGISFHKLSFWGKFKEHDFFEFNEIESVDIGKGFLQRPMTFKFKNTRKIKLKAQLKGAKNVARLQPAVQEHIEKSIIK</sequence>
<evidence type="ECO:0008006" key="4">
    <source>
        <dbReference type="Google" id="ProtNLM"/>
    </source>
</evidence>
<dbReference type="EMBL" id="BSPW01000034">
    <property type="protein sequence ID" value="GLT18081.1"/>
    <property type="molecule type" value="Genomic_DNA"/>
</dbReference>
<dbReference type="Proteomes" id="UP001157138">
    <property type="component" value="Unassembled WGS sequence"/>
</dbReference>
<keyword evidence="1" id="KW-0472">Membrane</keyword>
<organism evidence="2 3">
    <name type="scientific">Vibrio zhanjiangensis</name>
    <dbReference type="NCBI Taxonomy" id="1046128"/>
    <lineage>
        <taxon>Bacteria</taxon>
        <taxon>Pseudomonadati</taxon>
        <taxon>Pseudomonadota</taxon>
        <taxon>Gammaproteobacteria</taxon>
        <taxon>Vibrionales</taxon>
        <taxon>Vibrionaceae</taxon>
        <taxon>Vibrio</taxon>
    </lineage>
</organism>
<dbReference type="RefSeq" id="WP_284191978.1">
    <property type="nucleotide sequence ID" value="NZ_BSPW01000034.1"/>
</dbReference>
<reference evidence="3" key="1">
    <citation type="journal article" date="2019" name="Int. J. Syst. Evol. Microbiol.">
        <title>The Global Catalogue of Microorganisms (GCM) 10K type strain sequencing project: providing services to taxonomists for standard genome sequencing and annotation.</title>
        <authorList>
            <consortium name="The Broad Institute Genomics Platform"/>
            <consortium name="The Broad Institute Genome Sequencing Center for Infectious Disease"/>
            <person name="Wu L."/>
            <person name="Ma J."/>
        </authorList>
    </citation>
    <scope>NUCLEOTIDE SEQUENCE [LARGE SCALE GENOMIC DNA]</scope>
    <source>
        <strain evidence="3">NBRC 108723</strain>
    </source>
</reference>
<name>A0ABQ6EYH2_9VIBR</name>
<evidence type="ECO:0000313" key="2">
    <source>
        <dbReference type="EMBL" id="GLT18081.1"/>
    </source>
</evidence>
<keyword evidence="3" id="KW-1185">Reference proteome</keyword>
<accession>A0ABQ6EYH2</accession>
<keyword evidence="1" id="KW-1133">Transmembrane helix</keyword>
<gene>
    <name evidence="2" type="ORF">GCM10007938_18590</name>
</gene>
<comment type="caution">
    <text evidence="2">The sequence shown here is derived from an EMBL/GenBank/DDBJ whole genome shotgun (WGS) entry which is preliminary data.</text>
</comment>